<dbReference type="Gene3D" id="4.10.1060.10">
    <property type="entry name" value="Zinc finger, RanBP2-type"/>
    <property type="match status" value="1"/>
</dbReference>
<evidence type="ECO:0000256" key="2">
    <source>
        <dbReference type="SAM" id="MobiDB-lite"/>
    </source>
</evidence>
<feature type="region of interest" description="Disordered" evidence="2">
    <location>
        <begin position="1"/>
        <end position="20"/>
    </location>
</feature>
<feature type="region of interest" description="Disordered" evidence="2">
    <location>
        <begin position="430"/>
        <end position="452"/>
    </location>
</feature>
<proteinExistence type="inferred from homology"/>
<dbReference type="SUPFAM" id="SSF54001">
    <property type="entry name" value="Cysteine proteinases"/>
    <property type="match status" value="1"/>
</dbReference>
<dbReference type="InterPro" id="IPR029071">
    <property type="entry name" value="Ubiquitin-like_domsf"/>
</dbReference>
<dbReference type="SUPFAM" id="SSF54236">
    <property type="entry name" value="Ubiquitin-like"/>
    <property type="match status" value="1"/>
</dbReference>
<reference evidence="6 7" key="1">
    <citation type="submission" date="2014-04" db="EMBL/GenBank/DDBJ databases">
        <title>Evolutionary Origins and Diversification of the Mycorrhizal Mutualists.</title>
        <authorList>
            <consortium name="DOE Joint Genome Institute"/>
            <consortium name="Mycorrhizal Genomics Consortium"/>
            <person name="Kohler A."/>
            <person name="Kuo A."/>
            <person name="Nagy L.G."/>
            <person name="Floudas D."/>
            <person name="Copeland A."/>
            <person name="Barry K.W."/>
            <person name="Cichocki N."/>
            <person name="Veneault-Fourrey C."/>
            <person name="LaButti K."/>
            <person name="Lindquist E.A."/>
            <person name="Lipzen A."/>
            <person name="Lundell T."/>
            <person name="Morin E."/>
            <person name="Murat C."/>
            <person name="Riley R."/>
            <person name="Ohm R."/>
            <person name="Sun H."/>
            <person name="Tunlid A."/>
            <person name="Henrissat B."/>
            <person name="Grigoriev I.V."/>
            <person name="Hibbett D.S."/>
            <person name="Martin F."/>
        </authorList>
    </citation>
    <scope>NUCLEOTIDE SEQUENCE [LARGE SCALE GENOMIC DNA]</scope>
    <source>
        <strain evidence="6 7">Koide BX008</strain>
    </source>
</reference>
<dbReference type="PROSITE" id="PS50235">
    <property type="entry name" value="USP_3"/>
    <property type="match status" value="1"/>
</dbReference>
<dbReference type="AlphaFoldDB" id="A0A0C2T227"/>
<dbReference type="GO" id="GO:0005634">
    <property type="term" value="C:nucleus"/>
    <property type="evidence" value="ECO:0007669"/>
    <property type="project" value="TreeGrafter"/>
</dbReference>
<dbReference type="InParanoid" id="A0A0C2T227"/>
<evidence type="ECO:0000259" key="3">
    <source>
        <dbReference type="PROSITE" id="PS50053"/>
    </source>
</evidence>
<comment type="similarity">
    <text evidence="1">Belongs to the peptidase C19 family.</text>
</comment>
<feature type="compositionally biased region" description="Basic and acidic residues" evidence="2">
    <location>
        <begin position="10"/>
        <end position="20"/>
    </location>
</feature>
<dbReference type="Pfam" id="PF00240">
    <property type="entry name" value="ubiquitin"/>
    <property type="match status" value="1"/>
</dbReference>
<gene>
    <name evidence="6" type="ORF">M378DRAFT_713427</name>
</gene>
<keyword evidence="7" id="KW-1185">Reference proteome</keyword>
<dbReference type="Gene3D" id="3.30.2230.10">
    <property type="entry name" value="DUSP-like"/>
    <property type="match status" value="1"/>
</dbReference>
<dbReference type="InterPro" id="IPR018200">
    <property type="entry name" value="USP_CS"/>
</dbReference>
<sequence>MPPKRKRHASPAEKTKRSMSFDDRLSPWSWVGTEVKDVSALATEHVLATCGFSSRNSYPFCSNRFAQNHPSDKLETDMIVITDDEISQCSKKVCKHNPNCLNYLGQEKWEDDAKASAIFVKNAELGYDPDEDSREPDQPVGLKNLGATCYANASLQVWFRDLPFRAGVYGLQPSSCETNFVDSPIFHLQVTFAAMQEGRQKVYNPSKLVESLELRAGEQQDAQEFAKLFMSHLDAEFQRQPVVSLRSLVTDQFQGKQLHGTICEACKRQSEHETDFLELEINLTGNIALTDGLANSLKPEKLSGENRYHCSYCDTLQDATRYTKLRRLPPVLHFSLMRFVYDLNTMERKKSKSLISFPTTIDMRKYIDSDNADQGTNHIYDLRGVLLHKGPSAYHGHYEAQVFDETLHCWFQFNDESVTKIKTLGDRISTKKKEGGDAEQDEAPEVTMEHNDSSIIRSKDAYMLIYSRRTSQNHGAKSTESVPAPPPWAMKTIESMNQAHFQACEEFLTKKTSMIHHFETVRRNVRSICHSWNLTSEDEKSVVVGHQVLSNWLSDHCVTLACQQSNSHEDKDQCSVNDTAIIKNDDIRCPHGKLDPEKAAEMKRISETAHIDIINLTRCIFDPVLSPQDVCRSCVESQFKERLYQLEHPRLVSEFDHAAILRNENVGYWISKKWLRDWRSAKPRMHVTFEGDPDPEAGEFRRHVRCEHGALSINTLNRCQISKEGVVFLNRLFPNWNPPSAEEEPCGACTIEFYASKEDKKESRKRAEDEKAHLYSLYDSTTDGDGYVQTGPCAVLSSAFVTTWKQWVIFSSDNPRPDIVDNSRFFCEHEMLVFDPNCVSDQDSSMMIVQRHVWDALESYYTCGPLISLSKTTQEDGSSHYDQAIPTCRECRLKKKTNWTTAEIVIQLFNPKEQSETTTKSKLLKPARQNFRQSRRLRRMKQHGVRRRMTVSKDTTIKDIKIKIQEEWNISTICQRLIHHGTELQNNAATVASLEIGANDLIELHEVNEVHDLDSDTDDTSGNRNEGAGFSGTILCGVSDRTTTTIPSSPNNPAYRACPSCTLHNSPEATACTICDTPLGDP</sequence>
<dbReference type="InterPro" id="IPR035927">
    <property type="entry name" value="DUSP-like_sf"/>
</dbReference>
<dbReference type="PROSITE" id="PS00973">
    <property type="entry name" value="USP_2"/>
    <property type="match status" value="1"/>
</dbReference>
<evidence type="ECO:0000259" key="4">
    <source>
        <dbReference type="PROSITE" id="PS50235"/>
    </source>
</evidence>
<dbReference type="InterPro" id="IPR038765">
    <property type="entry name" value="Papain-like_cys_pep_sf"/>
</dbReference>
<name>A0A0C2T227_AMAMK</name>
<dbReference type="InterPro" id="IPR050164">
    <property type="entry name" value="Peptidase_C19"/>
</dbReference>
<dbReference type="Gene3D" id="3.90.70.10">
    <property type="entry name" value="Cysteine proteinases"/>
    <property type="match status" value="1"/>
</dbReference>
<accession>A0A0C2T227</accession>
<feature type="domain" description="DUSP" evidence="5">
    <location>
        <begin position="765"/>
        <end position="873"/>
    </location>
</feature>
<dbReference type="Pfam" id="PF00443">
    <property type="entry name" value="UCH"/>
    <property type="match status" value="1"/>
</dbReference>
<dbReference type="Proteomes" id="UP000054549">
    <property type="component" value="Unassembled WGS sequence"/>
</dbReference>
<dbReference type="PROSITE" id="PS00972">
    <property type="entry name" value="USP_1"/>
    <property type="match status" value="1"/>
</dbReference>
<feature type="domain" description="USP" evidence="4">
    <location>
        <begin position="140"/>
        <end position="469"/>
    </location>
</feature>
<dbReference type="InterPro" id="IPR006615">
    <property type="entry name" value="Pept_C19_DUSP"/>
</dbReference>
<dbReference type="OrthoDB" id="289038at2759"/>
<feature type="domain" description="Ubiquitin-like" evidence="3">
    <location>
        <begin position="937"/>
        <end position="1004"/>
    </location>
</feature>
<dbReference type="PANTHER" id="PTHR24006">
    <property type="entry name" value="UBIQUITIN CARBOXYL-TERMINAL HYDROLASE"/>
    <property type="match status" value="1"/>
</dbReference>
<dbReference type="PROSITE" id="PS51283">
    <property type="entry name" value="DUSP"/>
    <property type="match status" value="1"/>
</dbReference>
<protein>
    <submittedName>
        <fullName evidence="6">Uncharacterized protein</fullName>
    </submittedName>
</protein>
<dbReference type="InterPro" id="IPR028889">
    <property type="entry name" value="USP"/>
</dbReference>
<dbReference type="InterPro" id="IPR000626">
    <property type="entry name" value="Ubiquitin-like_dom"/>
</dbReference>
<dbReference type="CDD" id="cd02668">
    <property type="entry name" value="Peptidase_C19L"/>
    <property type="match status" value="1"/>
</dbReference>
<evidence type="ECO:0000313" key="6">
    <source>
        <dbReference type="EMBL" id="KIL69890.1"/>
    </source>
</evidence>
<dbReference type="PROSITE" id="PS50053">
    <property type="entry name" value="UBIQUITIN_2"/>
    <property type="match status" value="1"/>
</dbReference>
<evidence type="ECO:0000313" key="7">
    <source>
        <dbReference type="Proteomes" id="UP000054549"/>
    </source>
</evidence>
<dbReference type="SUPFAM" id="SSF143791">
    <property type="entry name" value="DUSP-like"/>
    <property type="match status" value="1"/>
</dbReference>
<evidence type="ECO:0000259" key="5">
    <source>
        <dbReference type="PROSITE" id="PS51283"/>
    </source>
</evidence>
<dbReference type="GO" id="GO:0004843">
    <property type="term" value="F:cysteine-type deubiquitinase activity"/>
    <property type="evidence" value="ECO:0007669"/>
    <property type="project" value="InterPro"/>
</dbReference>
<organism evidence="6 7">
    <name type="scientific">Amanita muscaria (strain Koide BX008)</name>
    <dbReference type="NCBI Taxonomy" id="946122"/>
    <lineage>
        <taxon>Eukaryota</taxon>
        <taxon>Fungi</taxon>
        <taxon>Dikarya</taxon>
        <taxon>Basidiomycota</taxon>
        <taxon>Agaricomycotina</taxon>
        <taxon>Agaricomycetes</taxon>
        <taxon>Agaricomycetidae</taxon>
        <taxon>Agaricales</taxon>
        <taxon>Pluteineae</taxon>
        <taxon>Amanitaceae</taxon>
        <taxon>Amanita</taxon>
    </lineage>
</organism>
<dbReference type="InterPro" id="IPR001394">
    <property type="entry name" value="Peptidase_C19_UCH"/>
</dbReference>
<dbReference type="STRING" id="946122.A0A0C2T227"/>
<dbReference type="GO" id="GO:0005829">
    <property type="term" value="C:cytosol"/>
    <property type="evidence" value="ECO:0007669"/>
    <property type="project" value="TreeGrafter"/>
</dbReference>
<dbReference type="GO" id="GO:0016579">
    <property type="term" value="P:protein deubiquitination"/>
    <property type="evidence" value="ECO:0007669"/>
    <property type="project" value="InterPro"/>
</dbReference>
<dbReference type="InterPro" id="IPR033841">
    <property type="entry name" value="Pep_USP48"/>
</dbReference>
<dbReference type="HOGENOM" id="CLU_005874_0_0_1"/>
<evidence type="ECO:0000256" key="1">
    <source>
        <dbReference type="ARBA" id="ARBA00009085"/>
    </source>
</evidence>
<dbReference type="SMART" id="SM00213">
    <property type="entry name" value="UBQ"/>
    <property type="match status" value="1"/>
</dbReference>
<dbReference type="Gene3D" id="3.10.20.90">
    <property type="entry name" value="Phosphatidylinositol 3-kinase Catalytic Subunit, Chain A, domain 1"/>
    <property type="match status" value="1"/>
</dbReference>
<dbReference type="EMBL" id="KN818225">
    <property type="protein sequence ID" value="KIL69890.1"/>
    <property type="molecule type" value="Genomic_DNA"/>
</dbReference>